<feature type="domain" description="UBC core" evidence="1">
    <location>
        <begin position="4"/>
        <end position="156"/>
    </location>
</feature>
<proteinExistence type="predicted"/>
<dbReference type="Gene3D" id="3.10.110.10">
    <property type="entry name" value="Ubiquitin Conjugating Enzyme"/>
    <property type="match status" value="1"/>
</dbReference>
<comment type="caution">
    <text evidence="2">The sequence shown here is derived from an EMBL/GenBank/DDBJ whole genome shotgun (WGS) entry which is preliminary data.</text>
</comment>
<evidence type="ECO:0000259" key="1">
    <source>
        <dbReference type="PROSITE" id="PS50127"/>
    </source>
</evidence>
<name>A0AAV0Y218_9HEMI</name>
<sequence>MSDFALNRLKVERSEWRKNHPYGFVAKPLKNLDDSWNYKVWVCRIPGMCNSLWGNGWYYLYMTFSDDYPFRPPVCRFFPKIFHPNVCRHCGTVRATLLNSHWNPSTSIRDILLVIQSLLYVPDPLNIANDIAYFLYCVRDQNDYQRLVQCQGTRMS</sequence>
<dbReference type="SUPFAM" id="SSF54495">
    <property type="entry name" value="UBC-like"/>
    <property type="match status" value="1"/>
</dbReference>
<evidence type="ECO:0000313" key="2">
    <source>
        <dbReference type="EMBL" id="CAI6373496.1"/>
    </source>
</evidence>
<accession>A0AAV0Y218</accession>
<dbReference type="EMBL" id="CARXXK010001098">
    <property type="protein sequence ID" value="CAI6373496.1"/>
    <property type="molecule type" value="Genomic_DNA"/>
</dbReference>
<organism evidence="2 3">
    <name type="scientific">Macrosiphum euphorbiae</name>
    <name type="common">potato aphid</name>
    <dbReference type="NCBI Taxonomy" id="13131"/>
    <lineage>
        <taxon>Eukaryota</taxon>
        <taxon>Metazoa</taxon>
        <taxon>Ecdysozoa</taxon>
        <taxon>Arthropoda</taxon>
        <taxon>Hexapoda</taxon>
        <taxon>Insecta</taxon>
        <taxon>Pterygota</taxon>
        <taxon>Neoptera</taxon>
        <taxon>Paraneoptera</taxon>
        <taxon>Hemiptera</taxon>
        <taxon>Sternorrhyncha</taxon>
        <taxon>Aphidomorpha</taxon>
        <taxon>Aphidoidea</taxon>
        <taxon>Aphididae</taxon>
        <taxon>Macrosiphini</taxon>
        <taxon>Macrosiphum</taxon>
    </lineage>
</organism>
<protein>
    <recommendedName>
        <fullName evidence="1">UBC core domain-containing protein</fullName>
    </recommendedName>
</protein>
<dbReference type="Pfam" id="PF00179">
    <property type="entry name" value="UQ_con"/>
    <property type="match status" value="1"/>
</dbReference>
<dbReference type="AlphaFoldDB" id="A0AAV0Y218"/>
<dbReference type="InterPro" id="IPR016135">
    <property type="entry name" value="UBQ-conjugating_enzyme/RWD"/>
</dbReference>
<dbReference type="PANTHER" id="PTHR24067">
    <property type="entry name" value="UBIQUITIN-CONJUGATING ENZYME E2"/>
    <property type="match status" value="1"/>
</dbReference>
<keyword evidence="3" id="KW-1185">Reference proteome</keyword>
<dbReference type="InterPro" id="IPR000608">
    <property type="entry name" value="UBC"/>
</dbReference>
<reference evidence="2 3" key="1">
    <citation type="submission" date="2023-01" db="EMBL/GenBank/DDBJ databases">
        <authorList>
            <person name="Whitehead M."/>
        </authorList>
    </citation>
    <scope>NUCLEOTIDE SEQUENCE [LARGE SCALE GENOMIC DNA]</scope>
</reference>
<dbReference type="InterPro" id="IPR050113">
    <property type="entry name" value="Ub_conjugating_enzyme"/>
</dbReference>
<evidence type="ECO:0000313" key="3">
    <source>
        <dbReference type="Proteomes" id="UP001160148"/>
    </source>
</evidence>
<dbReference type="PROSITE" id="PS50127">
    <property type="entry name" value="UBC_2"/>
    <property type="match status" value="1"/>
</dbReference>
<dbReference type="Proteomes" id="UP001160148">
    <property type="component" value="Unassembled WGS sequence"/>
</dbReference>
<gene>
    <name evidence="2" type="ORF">MEUPH1_LOCUS27239</name>
</gene>
<dbReference type="SMART" id="SM00212">
    <property type="entry name" value="UBCc"/>
    <property type="match status" value="1"/>
</dbReference>